<keyword evidence="2" id="KW-1185">Reference proteome</keyword>
<name>A0A7J9DHH4_9ROSI</name>
<evidence type="ECO:0000313" key="2">
    <source>
        <dbReference type="Proteomes" id="UP000593568"/>
    </source>
</evidence>
<dbReference type="AlphaFoldDB" id="A0A7J9DHH4"/>
<evidence type="ECO:0000313" key="1">
    <source>
        <dbReference type="EMBL" id="MBA0760098.1"/>
    </source>
</evidence>
<accession>A0A7J9DHH4</accession>
<organism evidence="1 2">
    <name type="scientific">Gossypium trilobum</name>
    <dbReference type="NCBI Taxonomy" id="34281"/>
    <lineage>
        <taxon>Eukaryota</taxon>
        <taxon>Viridiplantae</taxon>
        <taxon>Streptophyta</taxon>
        <taxon>Embryophyta</taxon>
        <taxon>Tracheophyta</taxon>
        <taxon>Spermatophyta</taxon>
        <taxon>Magnoliopsida</taxon>
        <taxon>eudicotyledons</taxon>
        <taxon>Gunneridae</taxon>
        <taxon>Pentapetalae</taxon>
        <taxon>rosids</taxon>
        <taxon>malvids</taxon>
        <taxon>Malvales</taxon>
        <taxon>Malvaceae</taxon>
        <taxon>Malvoideae</taxon>
        <taxon>Gossypium</taxon>
    </lineage>
</organism>
<protein>
    <recommendedName>
        <fullName evidence="3">DELLA protein</fullName>
    </recommendedName>
</protein>
<proteinExistence type="predicted"/>
<evidence type="ECO:0008006" key="3">
    <source>
        <dbReference type="Google" id="ProtNLM"/>
    </source>
</evidence>
<feature type="non-terminal residue" evidence="1">
    <location>
        <position position="183"/>
    </location>
</feature>
<comment type="caution">
    <text evidence="1">The sequence shown here is derived from an EMBL/GenBank/DDBJ whole genome shotgun (WGS) entry which is preliminary data.</text>
</comment>
<dbReference type="EMBL" id="JABEZW010000002">
    <property type="protein sequence ID" value="MBA0760098.1"/>
    <property type="molecule type" value="Genomic_DNA"/>
</dbReference>
<dbReference type="Proteomes" id="UP000593568">
    <property type="component" value="Unassembled WGS sequence"/>
</dbReference>
<gene>
    <name evidence="1" type="ORF">Gotri_022878</name>
</gene>
<feature type="non-terminal residue" evidence="1">
    <location>
        <position position="1"/>
    </location>
</feature>
<sequence>AKAIEYGDLKSADAFLQNILILADQISYLYEGGMVKYFAEALVHRAYGLHPPSSYFTFPETGDCTSLISPSRIRITILRVQFFIHYRPSPAILYYILAPFLNKLVKLEDELKVVFANSLVQVDECEIDFKRSRDDEIVVYYSNARAFIWMMSIGGSAREMQVKFLRNNGGGRRVFDFRLQGMS</sequence>
<reference evidence="1 2" key="1">
    <citation type="journal article" date="2019" name="Genome Biol. Evol.">
        <title>Insights into the evolution of the New World diploid cottons (Gossypium, subgenus Houzingenia) based on genome sequencing.</title>
        <authorList>
            <person name="Grover C.E."/>
            <person name="Arick M.A. 2nd"/>
            <person name="Thrash A."/>
            <person name="Conover J.L."/>
            <person name="Sanders W.S."/>
            <person name="Peterson D.G."/>
            <person name="Frelichowski J.E."/>
            <person name="Scheffler J.A."/>
            <person name="Scheffler B.E."/>
            <person name="Wendel J.F."/>
        </authorList>
    </citation>
    <scope>NUCLEOTIDE SEQUENCE [LARGE SCALE GENOMIC DNA]</scope>
    <source>
        <strain evidence="1">8</strain>
        <tissue evidence="1">Leaf</tissue>
    </source>
</reference>